<keyword evidence="5" id="KW-1185">Reference proteome</keyword>
<accession>A0A4U1IWS9</accession>
<evidence type="ECO:0000256" key="1">
    <source>
        <dbReference type="ARBA" id="ARBA00022729"/>
    </source>
</evidence>
<name>A0A4U1IWS9_9BACT</name>
<comment type="caution">
    <text evidence="4">The sequence shown here is derived from an EMBL/GenBank/DDBJ whole genome shotgun (WGS) entry which is preliminary data.</text>
</comment>
<dbReference type="EMBL" id="SSMQ01000065">
    <property type="protein sequence ID" value="TKC98628.1"/>
    <property type="molecule type" value="Genomic_DNA"/>
</dbReference>
<keyword evidence="1" id="KW-0732">Signal</keyword>
<dbReference type="Pfam" id="PF13948">
    <property type="entry name" value="DUF4215"/>
    <property type="match status" value="1"/>
</dbReference>
<evidence type="ECO:0000313" key="4">
    <source>
        <dbReference type="EMBL" id="TKC98628.1"/>
    </source>
</evidence>
<reference evidence="4 5" key="1">
    <citation type="submission" date="2019-04" db="EMBL/GenBank/DDBJ databases">
        <authorList>
            <person name="Li Y."/>
            <person name="Wang J."/>
        </authorList>
    </citation>
    <scope>NUCLEOTIDE SEQUENCE [LARGE SCALE GENOMIC DNA]</scope>
    <source>
        <strain evidence="4 5">DSM 14668</strain>
    </source>
</reference>
<dbReference type="InterPro" id="IPR011936">
    <property type="entry name" value="Myxo_disulph_rpt"/>
</dbReference>
<evidence type="ECO:0000256" key="2">
    <source>
        <dbReference type="ARBA" id="ARBA00022737"/>
    </source>
</evidence>
<gene>
    <name evidence="4" type="ORF">E8A74_40365</name>
</gene>
<dbReference type="OrthoDB" id="5503390at2"/>
<protein>
    <submittedName>
        <fullName evidence="4">Uncharacterized protein</fullName>
    </submittedName>
</protein>
<keyword evidence="3" id="KW-1015">Disulfide bond</keyword>
<sequence>MNGAYARICGWLATLALIGGGCGQLLGLDEYVGVDGAGGSGGAMSACGDGVVDPGETCDDGNDTADDGCTSCTVDACYTCPGTVGTQSICVAKKAGELCAAGLCDGAGQCVECLVNQHCSINGYCFDHSCKSCEDGLKNGDETDADCGGTHCSPCAQGKTCETKTDCATTFCVDGVCCGEPCDGACLTCISPGFIGECSAVDKYGEDPSYGAGEACLASEGEACIGNGGNCLKAFGQPCATNIECSTTRCADPDMNGSKTCVKLVGEPCALPADCYTNICTNSLCAM</sequence>
<dbReference type="RefSeq" id="WP_136934457.1">
    <property type="nucleotide sequence ID" value="NZ_SSMQ01000065.1"/>
</dbReference>
<organism evidence="4 5">
    <name type="scientific">Polyangium fumosum</name>
    <dbReference type="NCBI Taxonomy" id="889272"/>
    <lineage>
        <taxon>Bacteria</taxon>
        <taxon>Pseudomonadati</taxon>
        <taxon>Myxococcota</taxon>
        <taxon>Polyangia</taxon>
        <taxon>Polyangiales</taxon>
        <taxon>Polyangiaceae</taxon>
        <taxon>Polyangium</taxon>
    </lineage>
</organism>
<dbReference type="Proteomes" id="UP000309215">
    <property type="component" value="Unassembled WGS sequence"/>
</dbReference>
<evidence type="ECO:0000256" key="3">
    <source>
        <dbReference type="ARBA" id="ARBA00023157"/>
    </source>
</evidence>
<evidence type="ECO:0000313" key="5">
    <source>
        <dbReference type="Proteomes" id="UP000309215"/>
    </source>
</evidence>
<proteinExistence type="predicted"/>
<dbReference type="AlphaFoldDB" id="A0A4U1IWS9"/>
<dbReference type="PROSITE" id="PS51257">
    <property type="entry name" value="PROKAR_LIPOPROTEIN"/>
    <property type="match status" value="1"/>
</dbReference>
<keyword evidence="2" id="KW-0677">Repeat</keyword>